<evidence type="ECO:0000313" key="1">
    <source>
        <dbReference type="EMBL" id="NOV97957.1"/>
    </source>
</evidence>
<comment type="caution">
    <text evidence="1">The sequence shown here is derived from an EMBL/GenBank/DDBJ whole genome shotgun (WGS) entry which is preliminary data.</text>
</comment>
<proteinExistence type="predicted"/>
<protein>
    <submittedName>
        <fullName evidence="1">Uncharacterized protein</fullName>
    </submittedName>
</protein>
<sequence length="227" mass="23969">MRYVRTAATVVVPEVLVPAARTDPATRSLGDLLTPVRATRVVLGPSDVGGPVAWQTLVRDGDVQLLRPDAACPAGTAVGPDERAGLLARQVPSGAVVTGRTAAWVHTGYDDGGVLHLTYRAGRHQPDRPPGSRLWQSPLLRGDTTLLDGVPVTVPHRTVVELVLHDPDPVPVVLDLVHRAGADLRRARRSLELRTRAVGRPRARRLLDAAEASLADRSGPAAGAGSA</sequence>
<keyword evidence="2" id="KW-1185">Reference proteome</keyword>
<dbReference type="RefSeq" id="WP_171784193.1">
    <property type="nucleotide sequence ID" value="NZ_BAAAML010000005.1"/>
</dbReference>
<reference evidence="1 2" key="1">
    <citation type="submission" date="2020-05" db="EMBL/GenBank/DDBJ databases">
        <title>Genomic Encyclopedia of Type Strains, Phase III (KMG-III): the genomes of soil and plant-associated and newly described type strains.</title>
        <authorList>
            <person name="Whitman W."/>
        </authorList>
    </citation>
    <scope>NUCLEOTIDE SEQUENCE [LARGE SCALE GENOMIC DNA]</scope>
    <source>
        <strain evidence="1 2">KCTC 19046</strain>
    </source>
</reference>
<gene>
    <name evidence="1" type="ORF">HDG69_002542</name>
</gene>
<dbReference type="EMBL" id="JABEZU010000003">
    <property type="protein sequence ID" value="NOV97957.1"/>
    <property type="molecule type" value="Genomic_DNA"/>
</dbReference>
<name>A0ABX2A524_9MICO</name>
<evidence type="ECO:0000313" key="2">
    <source>
        <dbReference type="Proteomes" id="UP000757540"/>
    </source>
</evidence>
<organism evidence="1 2">
    <name type="scientific">Isoptericola halotolerans</name>
    <dbReference type="NCBI Taxonomy" id="300560"/>
    <lineage>
        <taxon>Bacteria</taxon>
        <taxon>Bacillati</taxon>
        <taxon>Actinomycetota</taxon>
        <taxon>Actinomycetes</taxon>
        <taxon>Micrococcales</taxon>
        <taxon>Promicromonosporaceae</taxon>
        <taxon>Isoptericola</taxon>
    </lineage>
</organism>
<accession>A0ABX2A524</accession>
<dbReference type="Proteomes" id="UP000757540">
    <property type="component" value="Unassembled WGS sequence"/>
</dbReference>